<organism evidence="5 6">
    <name type="scientific">Candidatus Egerieicola pullicola</name>
    <dbReference type="NCBI Taxonomy" id="2840775"/>
    <lineage>
        <taxon>Bacteria</taxon>
        <taxon>Bacillati</taxon>
        <taxon>Bacillota</taxon>
        <taxon>Clostridia</taxon>
        <taxon>Eubacteriales</taxon>
        <taxon>Oscillospiraceae</taxon>
        <taxon>Oscillospiraceae incertae sedis</taxon>
        <taxon>Candidatus Egerieicola</taxon>
    </lineage>
</organism>
<name>A0A9D1AIF9_9FIRM</name>
<dbReference type="PANTHER" id="PTHR34135">
    <property type="entry name" value="LYSOZYME"/>
    <property type="match status" value="1"/>
</dbReference>
<dbReference type="Proteomes" id="UP000886749">
    <property type="component" value="Unassembled WGS sequence"/>
</dbReference>
<keyword evidence="2 5" id="KW-0378">Hydrolase</keyword>
<comment type="similarity">
    <text evidence="1">Belongs to the glycosyl hydrolase 25 family.</text>
</comment>
<reference evidence="5" key="2">
    <citation type="journal article" date="2021" name="PeerJ">
        <title>Extensive microbial diversity within the chicken gut microbiome revealed by metagenomics and culture.</title>
        <authorList>
            <person name="Gilroy R."/>
            <person name="Ravi A."/>
            <person name="Getino M."/>
            <person name="Pursley I."/>
            <person name="Horton D.L."/>
            <person name="Alikhan N.F."/>
            <person name="Baker D."/>
            <person name="Gharbi K."/>
            <person name="Hall N."/>
            <person name="Watson M."/>
            <person name="Adriaenssens E.M."/>
            <person name="Foster-Nyarko E."/>
            <person name="Jarju S."/>
            <person name="Secka A."/>
            <person name="Antonio M."/>
            <person name="Oren A."/>
            <person name="Chaudhuri R.R."/>
            <person name="La Ragione R."/>
            <person name="Hildebrand F."/>
            <person name="Pallen M.J."/>
        </authorList>
    </citation>
    <scope>NUCLEOTIDE SEQUENCE</scope>
    <source>
        <strain evidence="5">CHK184-25365</strain>
    </source>
</reference>
<keyword evidence="4" id="KW-0812">Transmembrane</keyword>
<comment type="caution">
    <text evidence="5">The sequence shown here is derived from an EMBL/GenBank/DDBJ whole genome shotgun (WGS) entry which is preliminary data.</text>
</comment>
<dbReference type="PROSITE" id="PS51904">
    <property type="entry name" value="GLYCOSYL_HYDROL_F25_2"/>
    <property type="match status" value="1"/>
</dbReference>
<keyword evidence="3" id="KW-0326">Glycosidase</keyword>
<feature type="transmembrane region" description="Helical" evidence="4">
    <location>
        <begin position="6"/>
        <end position="34"/>
    </location>
</feature>
<keyword evidence="4" id="KW-0472">Membrane</keyword>
<evidence type="ECO:0000256" key="3">
    <source>
        <dbReference type="ARBA" id="ARBA00023295"/>
    </source>
</evidence>
<dbReference type="CDD" id="cd06413">
    <property type="entry name" value="GH25_muramidase_1"/>
    <property type="match status" value="1"/>
</dbReference>
<dbReference type="SUPFAM" id="SSF51445">
    <property type="entry name" value="(Trans)glycosidases"/>
    <property type="match status" value="1"/>
</dbReference>
<dbReference type="GO" id="GO:0009253">
    <property type="term" value="P:peptidoglycan catabolic process"/>
    <property type="evidence" value="ECO:0007669"/>
    <property type="project" value="InterPro"/>
</dbReference>
<dbReference type="InterPro" id="IPR018077">
    <property type="entry name" value="Glyco_hydro_fam25_subgr"/>
</dbReference>
<dbReference type="GO" id="GO:0016052">
    <property type="term" value="P:carbohydrate catabolic process"/>
    <property type="evidence" value="ECO:0007669"/>
    <property type="project" value="TreeGrafter"/>
</dbReference>
<dbReference type="Pfam" id="PF01183">
    <property type="entry name" value="Glyco_hydro_25"/>
    <property type="match status" value="1"/>
</dbReference>
<dbReference type="SMART" id="SM00641">
    <property type="entry name" value="Glyco_25"/>
    <property type="match status" value="1"/>
</dbReference>
<dbReference type="Gene3D" id="3.20.20.80">
    <property type="entry name" value="Glycosidases"/>
    <property type="match status" value="1"/>
</dbReference>
<accession>A0A9D1AIF9</accession>
<dbReference type="InterPro" id="IPR017853">
    <property type="entry name" value="GH"/>
</dbReference>
<protein>
    <submittedName>
        <fullName evidence="5">Glycoside hydrolase family 25 protein</fullName>
    </submittedName>
</protein>
<evidence type="ECO:0000313" key="6">
    <source>
        <dbReference type="Proteomes" id="UP000886749"/>
    </source>
</evidence>
<evidence type="ECO:0000256" key="4">
    <source>
        <dbReference type="SAM" id="Phobius"/>
    </source>
</evidence>
<reference evidence="5" key="1">
    <citation type="submission" date="2020-10" db="EMBL/GenBank/DDBJ databases">
        <authorList>
            <person name="Gilroy R."/>
        </authorList>
    </citation>
    <scope>NUCLEOTIDE SEQUENCE</scope>
    <source>
        <strain evidence="5">CHK184-25365</strain>
    </source>
</reference>
<evidence type="ECO:0000256" key="1">
    <source>
        <dbReference type="ARBA" id="ARBA00010646"/>
    </source>
</evidence>
<proteinExistence type="inferred from homology"/>
<evidence type="ECO:0000256" key="2">
    <source>
        <dbReference type="ARBA" id="ARBA00022801"/>
    </source>
</evidence>
<dbReference type="GO" id="GO:0003796">
    <property type="term" value="F:lysozyme activity"/>
    <property type="evidence" value="ECO:0007669"/>
    <property type="project" value="InterPro"/>
</dbReference>
<dbReference type="InterPro" id="IPR002053">
    <property type="entry name" value="Glyco_hydro_25"/>
</dbReference>
<evidence type="ECO:0000313" key="5">
    <source>
        <dbReference type="EMBL" id="HIR40933.1"/>
    </source>
</evidence>
<gene>
    <name evidence="5" type="ORF">IAB36_03795</name>
</gene>
<keyword evidence="4" id="KW-1133">Transmembrane helix</keyword>
<dbReference type="GO" id="GO:0016998">
    <property type="term" value="P:cell wall macromolecule catabolic process"/>
    <property type="evidence" value="ECO:0007669"/>
    <property type="project" value="InterPro"/>
</dbReference>
<dbReference type="AlphaFoldDB" id="A0A9D1AIF9"/>
<sequence length="248" mass="28345">MKRKLIIWGSAVLAILLATAILFFALIWNGVILLNNPSMERYPVRGVDVSSYQGEIDWDTLASQNISFAFIKATEGSSYVDPYFAENYQQAQQTGLRIGAYHFFSYDSSGETQADHFIATVSPVETMLPPVIDLEFYGDKEANPPSPETVRPQLDILLERLEEHYGRKPILYATEKSYALYLAGAYSEYDIWIRNVVTNPSLSDGRDWTFWQYTNRAKLEGYRGEEPYIDLNVFRGTPEEFQTYPSLP</sequence>
<dbReference type="PANTHER" id="PTHR34135:SF2">
    <property type="entry name" value="LYSOZYME"/>
    <property type="match status" value="1"/>
</dbReference>
<dbReference type="EMBL" id="DVGY01000085">
    <property type="protein sequence ID" value="HIR40933.1"/>
    <property type="molecule type" value="Genomic_DNA"/>
</dbReference>